<dbReference type="EMBL" id="VDFQ02000002">
    <property type="protein sequence ID" value="KAA1423557.1"/>
    <property type="molecule type" value="Genomic_DNA"/>
</dbReference>
<organism evidence="2 3">
    <name type="scientific">Mumia zhuanghuii</name>
    <dbReference type="NCBI Taxonomy" id="2585211"/>
    <lineage>
        <taxon>Bacteria</taxon>
        <taxon>Bacillati</taxon>
        <taxon>Actinomycetota</taxon>
        <taxon>Actinomycetes</taxon>
        <taxon>Propionibacteriales</taxon>
        <taxon>Nocardioidaceae</taxon>
        <taxon>Mumia</taxon>
    </lineage>
</organism>
<comment type="caution">
    <text evidence="2">The sequence shown here is derived from an EMBL/GenBank/DDBJ whole genome shotgun (WGS) entry which is preliminary data.</text>
</comment>
<evidence type="ECO:0000256" key="1">
    <source>
        <dbReference type="SAM" id="MobiDB-lite"/>
    </source>
</evidence>
<reference evidence="2 3" key="1">
    <citation type="submission" date="2019-09" db="EMBL/GenBank/DDBJ databases">
        <title>Mumia zhuanghuii sp. nov. isolated from the intestinal contents of plateau pika (Ochotona curzoniae) in the Qinghai-Tibet plateau of China.</title>
        <authorList>
            <person name="Tian Z."/>
        </authorList>
    </citation>
    <scope>NUCLEOTIDE SEQUENCE [LARGE SCALE GENOMIC DNA]</scope>
    <source>
        <strain evidence="3">350</strain>
    </source>
</reference>
<evidence type="ECO:0000313" key="3">
    <source>
        <dbReference type="Proteomes" id="UP000307768"/>
    </source>
</evidence>
<protein>
    <submittedName>
        <fullName evidence="2">Uncharacterized protein</fullName>
    </submittedName>
</protein>
<dbReference type="AlphaFoldDB" id="A0A5Q6S043"/>
<name>A0A5Q6S043_9ACTN</name>
<dbReference type="Proteomes" id="UP000307768">
    <property type="component" value="Unassembled WGS sequence"/>
</dbReference>
<gene>
    <name evidence="2" type="ORF">FE697_008135</name>
</gene>
<dbReference type="OrthoDB" id="5447244at2"/>
<evidence type="ECO:0000313" key="2">
    <source>
        <dbReference type="EMBL" id="KAA1423557.1"/>
    </source>
</evidence>
<feature type="region of interest" description="Disordered" evidence="1">
    <location>
        <begin position="192"/>
        <end position="218"/>
    </location>
</feature>
<accession>A0A5Q6S043</accession>
<proteinExistence type="predicted"/>
<sequence>MFGTRQSLREFFAQRMDWALREVSSVDQDVLTTEHVDVLVAAVLDKHMPVAIDVHWDSPTASPITEVITQVRDQFDQRTYDVAASRIVVSHVLTGTSAMLDYDASTFSMSGPGQAKISSTSVDVEVVDRALDADRIKRVVGSARTDVSKRIGWANVDLAQFLVSAEQNVRAAVEKRRARVLSDRALQESLGIPVASTGSPPPAVPARRKHVSLSTRTTQSASVPEPVLDDAIYQDVLDAVRAWSNSLERAPRTAEKLDEEELRDLLLANLNSYWQGGAGGELFNGSGKTDILIRHDDRNVFIGECKVWHGPKGVAEALDQLRGYIVWRDSKAALVMFIKTADSAATVAKLHAAVEAHPSHVLTKASTNPTHRADYVVTADDEGRRVSLAVIPVVLSSGP</sequence>
<dbReference type="RefSeq" id="WP_149769077.1">
    <property type="nucleotide sequence ID" value="NZ_VDFQ02000002.1"/>
</dbReference>